<evidence type="ECO:0000259" key="12">
    <source>
        <dbReference type="Pfam" id="PF20260"/>
    </source>
</evidence>
<keyword evidence="5" id="KW-0698">rRNA processing</keyword>
<feature type="domain" description="Ribosomal RNA small subunit methyltransferase E methyltransferase" evidence="11">
    <location>
        <begin position="78"/>
        <end position="234"/>
    </location>
</feature>
<proteinExistence type="inferred from homology"/>
<dbReference type="Pfam" id="PF20260">
    <property type="entry name" value="PUA_4"/>
    <property type="match status" value="1"/>
</dbReference>
<evidence type="ECO:0000256" key="2">
    <source>
        <dbReference type="ARBA" id="ARBA00005528"/>
    </source>
</evidence>
<accession>A0A381TN16</accession>
<comment type="catalytic activity">
    <reaction evidence="10">
        <text>uridine(1498) in 16S rRNA + S-adenosyl-L-methionine = N(3)-methyluridine(1498) in 16S rRNA + S-adenosyl-L-homocysteine + H(+)</text>
        <dbReference type="Rhea" id="RHEA:42920"/>
        <dbReference type="Rhea" id="RHEA-COMP:10283"/>
        <dbReference type="Rhea" id="RHEA-COMP:10284"/>
        <dbReference type="ChEBI" id="CHEBI:15378"/>
        <dbReference type="ChEBI" id="CHEBI:57856"/>
        <dbReference type="ChEBI" id="CHEBI:59789"/>
        <dbReference type="ChEBI" id="CHEBI:65315"/>
        <dbReference type="ChEBI" id="CHEBI:74502"/>
        <dbReference type="EC" id="2.1.1.193"/>
    </reaction>
</comment>
<name>A0A381TN16_9ZZZZ</name>
<dbReference type="InterPro" id="IPR006700">
    <property type="entry name" value="RsmE"/>
</dbReference>
<dbReference type="InterPro" id="IPR029028">
    <property type="entry name" value="Alpha/beta_knot_MTases"/>
</dbReference>
<keyword evidence="4" id="KW-0963">Cytoplasm</keyword>
<dbReference type="InterPro" id="IPR029026">
    <property type="entry name" value="tRNA_m1G_MTases_N"/>
</dbReference>
<evidence type="ECO:0000256" key="6">
    <source>
        <dbReference type="ARBA" id="ARBA00022603"/>
    </source>
</evidence>
<dbReference type="CDD" id="cd18084">
    <property type="entry name" value="RsmE-like"/>
    <property type="match status" value="1"/>
</dbReference>
<dbReference type="EMBL" id="UINC01004800">
    <property type="protein sequence ID" value="SVA16938.1"/>
    <property type="molecule type" value="Genomic_DNA"/>
</dbReference>
<dbReference type="PIRSF" id="PIRSF015601">
    <property type="entry name" value="MTase_slr0722"/>
    <property type="match status" value="1"/>
</dbReference>
<dbReference type="PANTHER" id="PTHR30027">
    <property type="entry name" value="RIBOSOMAL RNA SMALL SUBUNIT METHYLTRANSFERASE E"/>
    <property type="match status" value="1"/>
</dbReference>
<evidence type="ECO:0000313" key="13">
    <source>
        <dbReference type="EMBL" id="SVA16938.1"/>
    </source>
</evidence>
<dbReference type="Pfam" id="PF04452">
    <property type="entry name" value="Methyltrans_RNA"/>
    <property type="match status" value="1"/>
</dbReference>
<comment type="similarity">
    <text evidence="2">Belongs to the RNA methyltransferase RsmE family.</text>
</comment>
<dbReference type="InterPro" id="IPR046887">
    <property type="entry name" value="RsmE_PUA-like"/>
</dbReference>
<comment type="subcellular location">
    <subcellularLocation>
        <location evidence="1">Cytoplasm</location>
    </subcellularLocation>
</comment>
<dbReference type="InterPro" id="IPR015947">
    <property type="entry name" value="PUA-like_sf"/>
</dbReference>
<keyword evidence="6" id="KW-0489">Methyltransferase</keyword>
<dbReference type="SUPFAM" id="SSF88697">
    <property type="entry name" value="PUA domain-like"/>
    <property type="match status" value="1"/>
</dbReference>
<dbReference type="GO" id="GO:0005737">
    <property type="term" value="C:cytoplasm"/>
    <property type="evidence" value="ECO:0007669"/>
    <property type="project" value="UniProtKB-SubCell"/>
</dbReference>
<evidence type="ECO:0000256" key="8">
    <source>
        <dbReference type="ARBA" id="ARBA00022691"/>
    </source>
</evidence>
<sequence length="246" mass="27437">MPDFRSFFVDPDKIRNNHFTLNKKESHHLSNVLRIKAGELIWLIDGIGTTYNGIIENILPEKVTGTIKEVFPKYGEPTCDIFLAIGIIKRARMELAIEKATECGVRTITTVPMDRSIKRSINYERVNKIIRSATKQCARSKFPSFMDANSLQSWLDQLYDGPLVVCSGKATNHIGKLHSILPKNLKGLNLVIGPEGDFTEKEISLLKDNKAIFVSLGNRRLRTETAVVSALSIINEIVIGNGQSNG</sequence>
<gene>
    <name evidence="13" type="ORF">METZ01_LOCUS69792</name>
</gene>
<reference evidence="13" key="1">
    <citation type="submission" date="2018-05" db="EMBL/GenBank/DDBJ databases">
        <authorList>
            <person name="Lanie J.A."/>
            <person name="Ng W.-L."/>
            <person name="Kazmierczak K.M."/>
            <person name="Andrzejewski T.M."/>
            <person name="Davidsen T.M."/>
            <person name="Wayne K.J."/>
            <person name="Tettelin H."/>
            <person name="Glass J.I."/>
            <person name="Rusch D."/>
            <person name="Podicherti R."/>
            <person name="Tsui H.-C.T."/>
            <person name="Winkler M.E."/>
        </authorList>
    </citation>
    <scope>NUCLEOTIDE SEQUENCE</scope>
</reference>
<dbReference type="InterPro" id="IPR046886">
    <property type="entry name" value="RsmE_MTase_dom"/>
</dbReference>
<evidence type="ECO:0000256" key="5">
    <source>
        <dbReference type="ARBA" id="ARBA00022552"/>
    </source>
</evidence>
<evidence type="ECO:0000256" key="4">
    <source>
        <dbReference type="ARBA" id="ARBA00022490"/>
    </source>
</evidence>
<dbReference type="EC" id="2.1.1.193" evidence="3"/>
<dbReference type="GO" id="GO:0070042">
    <property type="term" value="F:rRNA (uridine-N3-)-methyltransferase activity"/>
    <property type="evidence" value="ECO:0007669"/>
    <property type="project" value="TreeGrafter"/>
</dbReference>
<keyword evidence="7" id="KW-0808">Transferase</keyword>
<evidence type="ECO:0000256" key="1">
    <source>
        <dbReference type="ARBA" id="ARBA00004496"/>
    </source>
</evidence>
<protein>
    <recommendedName>
        <fullName evidence="3">16S rRNA (uracil(1498)-N(3))-methyltransferase</fullName>
        <ecNumber evidence="3">2.1.1.193</ecNumber>
    </recommendedName>
</protein>
<dbReference type="NCBIfam" id="TIGR00046">
    <property type="entry name" value="RsmE family RNA methyltransferase"/>
    <property type="match status" value="1"/>
</dbReference>
<dbReference type="PANTHER" id="PTHR30027:SF3">
    <property type="entry name" value="16S RRNA (URACIL(1498)-N(3))-METHYLTRANSFERASE"/>
    <property type="match status" value="1"/>
</dbReference>
<dbReference type="SUPFAM" id="SSF75217">
    <property type="entry name" value="alpha/beta knot"/>
    <property type="match status" value="1"/>
</dbReference>
<dbReference type="GO" id="GO:0070475">
    <property type="term" value="P:rRNA base methylation"/>
    <property type="evidence" value="ECO:0007669"/>
    <property type="project" value="TreeGrafter"/>
</dbReference>
<dbReference type="Gene3D" id="3.40.1280.10">
    <property type="match status" value="1"/>
</dbReference>
<evidence type="ECO:0000256" key="9">
    <source>
        <dbReference type="ARBA" id="ARBA00025699"/>
    </source>
</evidence>
<evidence type="ECO:0000259" key="11">
    <source>
        <dbReference type="Pfam" id="PF04452"/>
    </source>
</evidence>
<organism evidence="13">
    <name type="scientific">marine metagenome</name>
    <dbReference type="NCBI Taxonomy" id="408172"/>
    <lineage>
        <taxon>unclassified sequences</taxon>
        <taxon>metagenomes</taxon>
        <taxon>ecological metagenomes</taxon>
    </lineage>
</organism>
<dbReference type="AlphaFoldDB" id="A0A381TN16"/>
<evidence type="ECO:0000256" key="7">
    <source>
        <dbReference type="ARBA" id="ARBA00022679"/>
    </source>
</evidence>
<evidence type="ECO:0000256" key="3">
    <source>
        <dbReference type="ARBA" id="ARBA00012328"/>
    </source>
</evidence>
<feature type="domain" description="Ribosomal RNA small subunit methyltransferase E PUA-like" evidence="12">
    <location>
        <begin position="21"/>
        <end position="67"/>
    </location>
</feature>
<comment type="function">
    <text evidence="9">Specifically methylates the N3 position of the uracil ring of uridine 1498 (m3U1498) in 16S rRNA. Acts on the fully assembled 30S ribosomal subunit.</text>
</comment>
<evidence type="ECO:0000256" key="10">
    <source>
        <dbReference type="ARBA" id="ARBA00047944"/>
    </source>
</evidence>
<keyword evidence="8" id="KW-0949">S-adenosyl-L-methionine</keyword>